<dbReference type="AlphaFoldDB" id="A0A1I4EAK6"/>
<dbReference type="STRING" id="1123062.SAMN02745775_11482"/>
<gene>
    <name evidence="2" type="ORF">SAMN02745775_11482</name>
</gene>
<keyword evidence="3" id="KW-1185">Reference proteome</keyword>
<reference evidence="2 3" key="1">
    <citation type="submission" date="2016-10" db="EMBL/GenBank/DDBJ databases">
        <authorList>
            <person name="de Groot N.N."/>
        </authorList>
    </citation>
    <scope>NUCLEOTIDE SEQUENCE [LARGE SCALE GENOMIC DNA]</scope>
    <source>
        <strain evidence="2 3">DSM 19981</strain>
    </source>
</reference>
<proteinExistence type="predicted"/>
<sequence>MRPHRFPSRYGGLLALLLACAALPAAPARAEILGLATADGTCTLHAAPDGTARQVAEDLARDATAIRDMAARLLADAAAMRLAPARERVPRFGDWAYGWVQSYVTSYRVLVRGAVGLADAMAGRGEVPDPARIAEEMAAPIREEFRIRVLAPALEEGGFGADLNHIGALVDAEWARALAAATGTLRALPPGSGQPVAMLDLAAAARPLAPALLASAPADPMAVAAEEGADSGMVFMRSLRPMAARLGAVAVRVSEAGSIIATGGAFGYALAGLPGTVVGLASGIGASWGIDWLFNKLDATLNRAAFEAQALEAIANAERRLAAEATHATATALQARLDALRRVAPCP</sequence>
<evidence type="ECO:0000256" key="1">
    <source>
        <dbReference type="SAM" id="SignalP"/>
    </source>
</evidence>
<dbReference type="OrthoDB" id="9915061at2"/>
<name>A0A1I4EAK6_9PROT</name>
<evidence type="ECO:0000313" key="3">
    <source>
        <dbReference type="Proteomes" id="UP000199473"/>
    </source>
</evidence>
<organism evidence="2 3">
    <name type="scientific">Falsiroseomonas stagni DSM 19981</name>
    <dbReference type="NCBI Taxonomy" id="1123062"/>
    <lineage>
        <taxon>Bacteria</taxon>
        <taxon>Pseudomonadati</taxon>
        <taxon>Pseudomonadota</taxon>
        <taxon>Alphaproteobacteria</taxon>
        <taxon>Acetobacterales</taxon>
        <taxon>Roseomonadaceae</taxon>
        <taxon>Falsiroseomonas</taxon>
    </lineage>
</organism>
<dbReference type="Proteomes" id="UP000199473">
    <property type="component" value="Unassembled WGS sequence"/>
</dbReference>
<accession>A0A1I4EAK6</accession>
<keyword evidence="1" id="KW-0732">Signal</keyword>
<evidence type="ECO:0000313" key="2">
    <source>
        <dbReference type="EMBL" id="SFL01211.1"/>
    </source>
</evidence>
<dbReference type="RefSeq" id="WP_092962652.1">
    <property type="nucleotide sequence ID" value="NZ_FOSQ01000014.1"/>
</dbReference>
<feature type="signal peptide" evidence="1">
    <location>
        <begin position="1"/>
        <end position="30"/>
    </location>
</feature>
<protein>
    <submittedName>
        <fullName evidence="2">Uncharacterized protein</fullName>
    </submittedName>
</protein>
<dbReference type="EMBL" id="FOSQ01000014">
    <property type="protein sequence ID" value="SFL01211.1"/>
    <property type="molecule type" value="Genomic_DNA"/>
</dbReference>
<feature type="chain" id="PRO_5011790729" evidence="1">
    <location>
        <begin position="31"/>
        <end position="347"/>
    </location>
</feature>
<dbReference type="PROSITE" id="PS51257">
    <property type="entry name" value="PROKAR_LIPOPROTEIN"/>
    <property type="match status" value="1"/>
</dbReference>